<gene>
    <name evidence="5" type="ORF">SCF082_LOCUS10176</name>
</gene>
<feature type="domain" description="RING-type" evidence="4">
    <location>
        <begin position="450"/>
        <end position="490"/>
    </location>
</feature>
<keyword evidence="1" id="KW-0862">Zinc</keyword>
<accession>A0ABP0J441</accession>
<feature type="domain" description="RING-type" evidence="4">
    <location>
        <begin position="82"/>
        <end position="122"/>
    </location>
</feature>
<dbReference type="PANTHER" id="PTHR12109">
    <property type="entry name" value="RING FINGER PROTEIN 141-RELATED"/>
    <property type="match status" value="1"/>
</dbReference>
<keyword evidence="3" id="KW-0472">Membrane</keyword>
<organism evidence="5 6">
    <name type="scientific">Durusdinium trenchii</name>
    <dbReference type="NCBI Taxonomy" id="1381693"/>
    <lineage>
        <taxon>Eukaryota</taxon>
        <taxon>Sar</taxon>
        <taxon>Alveolata</taxon>
        <taxon>Dinophyceae</taxon>
        <taxon>Suessiales</taxon>
        <taxon>Symbiodiniaceae</taxon>
        <taxon>Durusdinium</taxon>
    </lineage>
</organism>
<protein>
    <recommendedName>
        <fullName evidence="4">RING-type domain-containing protein</fullName>
    </recommendedName>
</protein>
<evidence type="ECO:0000259" key="4">
    <source>
        <dbReference type="PROSITE" id="PS50089"/>
    </source>
</evidence>
<evidence type="ECO:0000313" key="6">
    <source>
        <dbReference type="Proteomes" id="UP001642464"/>
    </source>
</evidence>
<feature type="compositionally biased region" description="Acidic residues" evidence="2">
    <location>
        <begin position="62"/>
        <end position="73"/>
    </location>
</feature>
<dbReference type="Gene3D" id="3.30.40.10">
    <property type="entry name" value="Zinc/RING finger domain, C3HC4 (zinc finger)"/>
    <property type="match status" value="2"/>
</dbReference>
<feature type="region of interest" description="Disordered" evidence="2">
    <location>
        <begin position="360"/>
        <end position="419"/>
    </location>
</feature>
<keyword evidence="1" id="KW-0479">Metal-binding</keyword>
<keyword evidence="6" id="KW-1185">Reference proteome</keyword>
<comment type="caution">
    <text evidence="5">The sequence shown here is derived from an EMBL/GenBank/DDBJ whole genome shotgun (WGS) entry which is preliminary data.</text>
</comment>
<feature type="compositionally biased region" description="Basic and acidic residues" evidence="2">
    <location>
        <begin position="46"/>
        <end position="61"/>
    </location>
</feature>
<dbReference type="InterPro" id="IPR013083">
    <property type="entry name" value="Znf_RING/FYVE/PHD"/>
</dbReference>
<dbReference type="SMART" id="SM00184">
    <property type="entry name" value="RING"/>
    <property type="match status" value="2"/>
</dbReference>
<dbReference type="PROSITE" id="PS50089">
    <property type="entry name" value="ZF_RING_2"/>
    <property type="match status" value="2"/>
</dbReference>
<dbReference type="Proteomes" id="UP001642464">
    <property type="component" value="Unassembled WGS sequence"/>
</dbReference>
<feature type="transmembrane region" description="Helical" evidence="3">
    <location>
        <begin position="189"/>
        <end position="213"/>
    </location>
</feature>
<name>A0ABP0J441_9DINO</name>
<dbReference type="InterPro" id="IPR001841">
    <property type="entry name" value="Znf_RING"/>
</dbReference>
<feature type="compositionally biased region" description="Basic and acidic residues" evidence="2">
    <location>
        <begin position="1"/>
        <end position="32"/>
    </location>
</feature>
<keyword evidence="3" id="KW-1133">Transmembrane helix</keyword>
<dbReference type="SUPFAM" id="SSF57850">
    <property type="entry name" value="RING/U-box"/>
    <property type="match status" value="2"/>
</dbReference>
<dbReference type="InterPro" id="IPR047126">
    <property type="entry name" value="RNF141-like"/>
</dbReference>
<dbReference type="Pfam" id="PF13920">
    <property type="entry name" value="zf-C3HC4_3"/>
    <property type="match status" value="1"/>
</dbReference>
<evidence type="ECO:0000256" key="2">
    <source>
        <dbReference type="SAM" id="MobiDB-lite"/>
    </source>
</evidence>
<feature type="region of interest" description="Disordered" evidence="2">
    <location>
        <begin position="1"/>
        <end position="73"/>
    </location>
</feature>
<keyword evidence="3" id="KW-0812">Transmembrane</keyword>
<sequence>EEESNEDRRAALQTDRQRAAAAEQGERGREAEPQEGSACGGTAAMDGKDAPDVRLEVHDAAGEVDSEEDLEVEEDRDEEEKCCICLHSSMELHLDPCGHKAICADETCIDMVSRHGRCPLCRVKLEGIPQYKRASVIPDVRVPAEDPLPQSSPVSRRFNWREWHVENTTEPPSRIQRCWRRISESLPGVGSFVLAVVLLVVFVVVPLVCGLLVCNIVQSNLPEQDEGEPDLDVDVPRVLGYFLGCKAIPVYDTDPIIADPLGISKQVFSVLFLFFSPTFACANRRLDNSASPASGSPSARAGRSSNRTEPSHVLLGPAAYEQGQRVIAVRHNLLEARGVPVRREGGPVLVDLNLEMNEGSCQLRTGSDTGRGERGPRAALQTDRQRAAAAEQGERGREAEPQEGSACGGTAGMDGKDAPDVRLEVHDHDAAGEDDSEEDLEVEEGGEEKCCICLQSAMELHLDPCGHKAICADETCIDMVSRHGRCPLCRVKLEGIPQYKGASVIALPQRSPVQPPSKMQRCWRRISESLPGVGSVFLAVILLVVFVVVPLVCGLRVCKIVQSNLPEPDEGEPDLDVDVPRVLRFFLGCKTIPVAVSSCS</sequence>
<feature type="non-terminal residue" evidence="5">
    <location>
        <position position="1"/>
    </location>
</feature>
<feature type="region of interest" description="Disordered" evidence="2">
    <location>
        <begin position="286"/>
        <end position="311"/>
    </location>
</feature>
<keyword evidence="1" id="KW-0863">Zinc-finger</keyword>
<evidence type="ECO:0000313" key="5">
    <source>
        <dbReference type="EMBL" id="CAK9009122.1"/>
    </source>
</evidence>
<feature type="transmembrane region" description="Helical" evidence="3">
    <location>
        <begin position="530"/>
        <end position="553"/>
    </location>
</feature>
<evidence type="ECO:0000256" key="3">
    <source>
        <dbReference type="SAM" id="Phobius"/>
    </source>
</evidence>
<proteinExistence type="predicted"/>
<reference evidence="5 6" key="1">
    <citation type="submission" date="2024-02" db="EMBL/GenBank/DDBJ databases">
        <authorList>
            <person name="Chen Y."/>
            <person name="Shah S."/>
            <person name="Dougan E. K."/>
            <person name="Thang M."/>
            <person name="Chan C."/>
        </authorList>
    </citation>
    <scope>NUCLEOTIDE SEQUENCE [LARGE SCALE GENOMIC DNA]</scope>
</reference>
<evidence type="ECO:0000256" key="1">
    <source>
        <dbReference type="PROSITE-ProRule" id="PRU00175"/>
    </source>
</evidence>
<feature type="compositionally biased region" description="Low complexity" evidence="2">
    <location>
        <begin position="289"/>
        <end position="305"/>
    </location>
</feature>
<dbReference type="EMBL" id="CAXAMM010005913">
    <property type="protein sequence ID" value="CAK9009122.1"/>
    <property type="molecule type" value="Genomic_DNA"/>
</dbReference>